<dbReference type="GeneID" id="70177934"/>
<proteinExistence type="inferred from homology"/>
<sequence>MKYTSAVLAAAAATVNADMTAFNEGGNWFAGLAGVSQIKYGGLDIPGAYRAVSKMTADGVCEFVTKPYSGSIAPFDEDLSMHLRGPLKLASVAVYTPGTGKRDVPKPHTKRHQHGHAHLHKKSAEEKRADMVTAVIDGVTVSWENNWFGAAAAPTEAPAAAPAAAAPAAVDAAPLAGAHSAPSGTISSAGSTDSVPVGNFKRVGYYSAKDNIAEGLTFLANKGDPKVSGTWDTVWGSSLAYVSADGESCSAGPTVFNGDLSDGNEIAIYSDIECDESCGAVRPGSVAYKAFAGADKAFFFEFQMPDTGATGWNKNMPAIWALNGAIARTGQYSSCSCWKGDNASPIEGGCGEADIFEVLASGDKKAKSTFHFANALGDSHWFARPTDKTIKIAAVFQSSTSTATIKVLDDSFDFSTSLTGAQIESIVADEADTNLFSFMSFGKN</sequence>
<dbReference type="GO" id="GO:0042973">
    <property type="term" value="F:glucan endo-1,3-beta-D-glucosidase activity"/>
    <property type="evidence" value="ECO:0007669"/>
    <property type="project" value="UniProtKB-EC"/>
</dbReference>
<name>A0A9P8Y2I7_9PEZI</name>
<evidence type="ECO:0000259" key="9">
    <source>
        <dbReference type="Pfam" id="PF10287"/>
    </source>
</evidence>
<evidence type="ECO:0000256" key="2">
    <source>
        <dbReference type="ARBA" id="ARBA00006055"/>
    </source>
</evidence>
<keyword evidence="5 11" id="KW-0378">Hydrolase</keyword>
<dbReference type="Proteomes" id="UP000756346">
    <property type="component" value="Unassembled WGS sequence"/>
</dbReference>
<comment type="caution">
    <text evidence="11">The sequence shown here is derived from an EMBL/GenBank/DDBJ whole genome shotgun (WGS) entry which is preliminary data.</text>
</comment>
<evidence type="ECO:0000256" key="8">
    <source>
        <dbReference type="SAM" id="MobiDB-lite"/>
    </source>
</evidence>
<keyword evidence="6" id="KW-0326">Glycosidase</keyword>
<protein>
    <recommendedName>
        <fullName evidence="3">glucan endo-1,3-beta-D-glucosidase</fullName>
        <ecNumber evidence="3">3.2.1.39</ecNumber>
    </recommendedName>
</protein>
<keyword evidence="7" id="KW-0961">Cell wall biogenesis/degradation</keyword>
<reference evidence="11" key="1">
    <citation type="journal article" date="2021" name="Nat. Commun.">
        <title>Genetic determinants of endophytism in the Arabidopsis root mycobiome.</title>
        <authorList>
            <person name="Mesny F."/>
            <person name="Miyauchi S."/>
            <person name="Thiergart T."/>
            <person name="Pickel B."/>
            <person name="Atanasova L."/>
            <person name="Karlsson M."/>
            <person name="Huettel B."/>
            <person name="Barry K.W."/>
            <person name="Haridas S."/>
            <person name="Chen C."/>
            <person name="Bauer D."/>
            <person name="Andreopoulos W."/>
            <person name="Pangilinan J."/>
            <person name="LaButti K."/>
            <person name="Riley R."/>
            <person name="Lipzen A."/>
            <person name="Clum A."/>
            <person name="Drula E."/>
            <person name="Henrissat B."/>
            <person name="Kohler A."/>
            <person name="Grigoriev I.V."/>
            <person name="Martin F.M."/>
            <person name="Hacquard S."/>
        </authorList>
    </citation>
    <scope>NUCLEOTIDE SEQUENCE</scope>
    <source>
        <strain evidence="11">MPI-CAGE-CH-0230</strain>
    </source>
</reference>
<dbReference type="GO" id="GO:0071555">
    <property type="term" value="P:cell wall organization"/>
    <property type="evidence" value="ECO:0007669"/>
    <property type="project" value="UniProtKB-KW"/>
</dbReference>
<evidence type="ECO:0000256" key="4">
    <source>
        <dbReference type="ARBA" id="ARBA00022729"/>
    </source>
</evidence>
<dbReference type="GO" id="GO:0009277">
    <property type="term" value="C:fungal-type cell wall"/>
    <property type="evidence" value="ECO:0007669"/>
    <property type="project" value="TreeGrafter"/>
</dbReference>
<dbReference type="AlphaFoldDB" id="A0A9P8Y2I7"/>
<feature type="region of interest" description="Disordered" evidence="8">
    <location>
        <begin position="98"/>
        <end position="125"/>
    </location>
</feature>
<evidence type="ECO:0000256" key="6">
    <source>
        <dbReference type="ARBA" id="ARBA00023295"/>
    </source>
</evidence>
<gene>
    <name evidence="11" type="ORF">B0I36DRAFT_142221</name>
</gene>
<evidence type="ECO:0000256" key="7">
    <source>
        <dbReference type="ARBA" id="ARBA00023316"/>
    </source>
</evidence>
<dbReference type="EC" id="3.2.1.39" evidence="3"/>
<evidence type="ECO:0000259" key="10">
    <source>
        <dbReference type="Pfam" id="PF10290"/>
    </source>
</evidence>
<comment type="catalytic activity">
    <reaction evidence="1">
        <text>Hydrolysis of (1-&gt;3)-beta-D-glucosidic linkages in (1-&gt;3)-beta-D-glucans.</text>
        <dbReference type="EC" id="3.2.1.39"/>
    </reaction>
</comment>
<dbReference type="OrthoDB" id="118256at2759"/>
<keyword evidence="4" id="KW-0732">Signal</keyword>
<dbReference type="Pfam" id="PF10290">
    <property type="entry name" value="YJL171C_Tos1_N"/>
    <property type="match status" value="1"/>
</dbReference>
<comment type="similarity">
    <text evidence="2">Belongs to the PGA52 family.</text>
</comment>
<feature type="compositionally biased region" description="Basic residues" evidence="8">
    <location>
        <begin position="107"/>
        <end position="121"/>
    </location>
</feature>
<feature type="domain" description="Cell wall protein YJL171C/Tos1 C-terminal" evidence="9">
    <location>
        <begin position="198"/>
        <end position="425"/>
    </location>
</feature>
<feature type="domain" description="Cell wall protein YJL171C/Tos1 N-terminal" evidence="10">
    <location>
        <begin position="37"/>
        <end position="97"/>
    </location>
</feature>
<dbReference type="EMBL" id="JAGTJQ010000007">
    <property type="protein sequence ID" value="KAH7027708.1"/>
    <property type="molecule type" value="Genomic_DNA"/>
</dbReference>
<keyword evidence="12" id="KW-1185">Reference proteome</keyword>
<dbReference type="InterPro" id="IPR018805">
    <property type="entry name" value="YJL171C/Tos1_C"/>
</dbReference>
<evidence type="ECO:0000313" key="12">
    <source>
        <dbReference type="Proteomes" id="UP000756346"/>
    </source>
</evidence>
<dbReference type="InterPro" id="IPR018807">
    <property type="entry name" value="YJL171C/Tos1_N"/>
</dbReference>
<organism evidence="11 12">
    <name type="scientific">Microdochium trichocladiopsis</name>
    <dbReference type="NCBI Taxonomy" id="1682393"/>
    <lineage>
        <taxon>Eukaryota</taxon>
        <taxon>Fungi</taxon>
        <taxon>Dikarya</taxon>
        <taxon>Ascomycota</taxon>
        <taxon>Pezizomycotina</taxon>
        <taxon>Sordariomycetes</taxon>
        <taxon>Xylariomycetidae</taxon>
        <taxon>Xylariales</taxon>
        <taxon>Microdochiaceae</taxon>
        <taxon>Microdochium</taxon>
    </lineage>
</organism>
<dbReference type="PANTHER" id="PTHR31737:SF2">
    <property type="entry name" value="PROTEIN TOS1"/>
    <property type="match status" value="1"/>
</dbReference>
<dbReference type="Pfam" id="PF10287">
    <property type="entry name" value="YJL171C_Tos1_C"/>
    <property type="match status" value="1"/>
</dbReference>
<evidence type="ECO:0000256" key="5">
    <source>
        <dbReference type="ARBA" id="ARBA00022801"/>
    </source>
</evidence>
<evidence type="ECO:0000256" key="3">
    <source>
        <dbReference type="ARBA" id="ARBA00012780"/>
    </source>
</evidence>
<dbReference type="PANTHER" id="PTHR31737">
    <property type="entry name" value="PROTEIN TOS1"/>
    <property type="match status" value="1"/>
</dbReference>
<dbReference type="RefSeq" id="XP_046010507.1">
    <property type="nucleotide sequence ID" value="XM_046148388.1"/>
</dbReference>
<evidence type="ECO:0000256" key="1">
    <source>
        <dbReference type="ARBA" id="ARBA00000382"/>
    </source>
</evidence>
<accession>A0A9P8Y2I7</accession>
<evidence type="ECO:0000313" key="11">
    <source>
        <dbReference type="EMBL" id="KAH7027708.1"/>
    </source>
</evidence>